<dbReference type="InterPro" id="IPR041700">
    <property type="entry name" value="OMP_b-brl_3"/>
</dbReference>
<feature type="signal peptide" evidence="8">
    <location>
        <begin position="1"/>
        <end position="18"/>
    </location>
</feature>
<dbReference type="InterPro" id="IPR008969">
    <property type="entry name" value="CarboxyPept-like_regulatory"/>
</dbReference>
<dbReference type="InterPro" id="IPR039426">
    <property type="entry name" value="TonB-dep_rcpt-like"/>
</dbReference>
<keyword evidence="7" id="KW-0998">Cell outer membrane</keyword>
<dbReference type="GO" id="GO:0015344">
    <property type="term" value="F:siderophore uptake transmembrane transporter activity"/>
    <property type="evidence" value="ECO:0007669"/>
    <property type="project" value="TreeGrafter"/>
</dbReference>
<keyword evidence="6" id="KW-0472">Membrane</keyword>
<dbReference type="EMBL" id="QXED01000001">
    <property type="protein sequence ID" value="RIV27745.1"/>
    <property type="molecule type" value="Genomic_DNA"/>
</dbReference>
<feature type="domain" description="Outer membrane protein beta-barrel" evidence="10">
    <location>
        <begin position="387"/>
        <end position="791"/>
    </location>
</feature>
<keyword evidence="3" id="KW-1134">Transmembrane beta strand</keyword>
<evidence type="ECO:0000259" key="10">
    <source>
        <dbReference type="Pfam" id="PF14905"/>
    </source>
</evidence>
<evidence type="ECO:0000256" key="8">
    <source>
        <dbReference type="SAM" id="SignalP"/>
    </source>
</evidence>
<dbReference type="PANTHER" id="PTHR30069:SF29">
    <property type="entry name" value="HEMOGLOBIN AND HEMOGLOBIN-HAPTOGLOBIN-BINDING PROTEIN 1-RELATED"/>
    <property type="match status" value="1"/>
</dbReference>
<evidence type="ECO:0000256" key="6">
    <source>
        <dbReference type="ARBA" id="ARBA00023136"/>
    </source>
</evidence>
<proteinExistence type="predicted"/>
<dbReference type="Proteomes" id="UP000283523">
    <property type="component" value="Unassembled WGS sequence"/>
</dbReference>
<dbReference type="InterPro" id="IPR012910">
    <property type="entry name" value="Plug_dom"/>
</dbReference>
<evidence type="ECO:0000256" key="3">
    <source>
        <dbReference type="ARBA" id="ARBA00022452"/>
    </source>
</evidence>
<keyword evidence="12" id="KW-1185">Reference proteome</keyword>
<dbReference type="Gene3D" id="2.60.40.1120">
    <property type="entry name" value="Carboxypeptidase-like, regulatory domain"/>
    <property type="match status" value="1"/>
</dbReference>
<evidence type="ECO:0000256" key="4">
    <source>
        <dbReference type="ARBA" id="ARBA00022692"/>
    </source>
</evidence>
<dbReference type="Gene3D" id="2.40.170.20">
    <property type="entry name" value="TonB-dependent receptor, beta-barrel domain"/>
    <property type="match status" value="1"/>
</dbReference>
<keyword evidence="4" id="KW-0812">Transmembrane</keyword>
<keyword evidence="5 8" id="KW-0732">Signal</keyword>
<dbReference type="InterPro" id="IPR037066">
    <property type="entry name" value="Plug_dom_sf"/>
</dbReference>
<accession>A0A418MJR5</accession>
<evidence type="ECO:0000256" key="7">
    <source>
        <dbReference type="ARBA" id="ARBA00023237"/>
    </source>
</evidence>
<dbReference type="RefSeq" id="WP_119666583.1">
    <property type="nucleotide sequence ID" value="NZ_QXED01000001.1"/>
</dbReference>
<keyword evidence="2" id="KW-0813">Transport</keyword>
<dbReference type="InterPro" id="IPR036942">
    <property type="entry name" value="Beta-barrel_TonB_sf"/>
</dbReference>
<dbReference type="Gene3D" id="2.170.130.10">
    <property type="entry name" value="TonB-dependent receptor, plug domain"/>
    <property type="match status" value="1"/>
</dbReference>
<evidence type="ECO:0000256" key="2">
    <source>
        <dbReference type="ARBA" id="ARBA00022448"/>
    </source>
</evidence>
<protein>
    <submittedName>
        <fullName evidence="11">TonB-dependent receptor</fullName>
    </submittedName>
</protein>
<evidence type="ECO:0000256" key="1">
    <source>
        <dbReference type="ARBA" id="ARBA00004571"/>
    </source>
</evidence>
<evidence type="ECO:0000313" key="12">
    <source>
        <dbReference type="Proteomes" id="UP000283523"/>
    </source>
</evidence>
<feature type="domain" description="TonB-dependent receptor plug" evidence="9">
    <location>
        <begin position="139"/>
        <end position="223"/>
    </location>
</feature>
<sequence length="814" mass="89831">MRFLLIVMLLSWAVFANAQSSSNPGKITGSLVDSTSTKAVPYATVALLDGTRLITGTTTDGAGAFVLPNVPLGRFQLTLSFVGYQSKTLPVVLTKEQPALDLGTLQLAVEGKTLGEVNVTGQKALIEDKGDRMVYNAEKDISNAGGTAVDVLRKVPTLTVDLNGNVSMRGNSNLKVLINGKPSAMMARNLADALRQMPANTIKSVEVITSPGAKYDAEGAAGVINIITKKALQGFNGSVNATAGNFNNSVGTNLNLKKKKFGVSLSANVYNYRNINESIARRTSLQNGVPVSFLTQQNQMDNWGLGGYGEMSADYDFDSTSRINFAANVWGGNFPNNSVSTVRLTDPSGRELQAFRNTIQFRNPYGNGQLDLGYTKTFKRPAGVSSDREFSLLTQFSRMPDNYFYDTDRYSITGELLLYRERSSNYSRNKEYTVQADYTHPFARRGPKDTTTFTLEMGAKTILRDIGSEFRVDQSADGRGPFVPNPALSNDFGYRQIIYSGYTSLRMETKRGWGVNAGARLEHTDIQADFITTQTRFATDYRNLIPSLTLSKKIKQQTLKISYTQRITRPLIWFLNPWVNAADPKNISVGNPYLNPELMHATELSHSVTNKKGLSINSALYWRQTDNAIEYLSTVDAAGVSTNSPRNIAQRKAYGLNINLSGQPNKDWNLSGGIDGRYVSLNSPALQQSNSGFIWSFNVNSTYKLPKNYTVQVNGNYGTGWVSLQGNSTGWLWYGISAKREFWDKKASLTLGVNNPFARGFTQINRQEAPTFVAENRWSIINRSARLTFEWRFGQMTAGGGKQSKKISNDDRGR</sequence>
<comment type="caution">
    <text evidence="11">The sequence shown here is derived from an EMBL/GenBank/DDBJ whole genome shotgun (WGS) entry which is preliminary data.</text>
</comment>
<dbReference type="GO" id="GO:0044718">
    <property type="term" value="P:siderophore transmembrane transport"/>
    <property type="evidence" value="ECO:0007669"/>
    <property type="project" value="TreeGrafter"/>
</dbReference>
<dbReference type="GO" id="GO:0009279">
    <property type="term" value="C:cell outer membrane"/>
    <property type="evidence" value="ECO:0007669"/>
    <property type="project" value="UniProtKB-SubCell"/>
</dbReference>
<evidence type="ECO:0000256" key="5">
    <source>
        <dbReference type="ARBA" id="ARBA00022729"/>
    </source>
</evidence>
<evidence type="ECO:0000313" key="11">
    <source>
        <dbReference type="EMBL" id="RIV27745.1"/>
    </source>
</evidence>
<dbReference type="Pfam" id="PF14905">
    <property type="entry name" value="OMP_b-brl_3"/>
    <property type="match status" value="1"/>
</dbReference>
<dbReference type="PANTHER" id="PTHR30069">
    <property type="entry name" value="TONB-DEPENDENT OUTER MEMBRANE RECEPTOR"/>
    <property type="match status" value="1"/>
</dbReference>
<reference evidence="11 12" key="1">
    <citation type="submission" date="2018-08" db="EMBL/GenBank/DDBJ databases">
        <title>Fibrisoma montanum sp. nov., isolated from Danxia mountain soil.</title>
        <authorList>
            <person name="Huang Y."/>
        </authorList>
    </citation>
    <scope>NUCLEOTIDE SEQUENCE [LARGE SCALE GENOMIC DNA]</scope>
    <source>
        <strain evidence="11 12">HYT19</strain>
    </source>
</reference>
<evidence type="ECO:0000259" key="9">
    <source>
        <dbReference type="Pfam" id="PF07715"/>
    </source>
</evidence>
<dbReference type="Pfam" id="PF07715">
    <property type="entry name" value="Plug"/>
    <property type="match status" value="1"/>
</dbReference>
<dbReference type="Pfam" id="PF13620">
    <property type="entry name" value="CarboxypepD_reg"/>
    <property type="match status" value="1"/>
</dbReference>
<dbReference type="AlphaFoldDB" id="A0A418MJR5"/>
<dbReference type="SUPFAM" id="SSF56935">
    <property type="entry name" value="Porins"/>
    <property type="match status" value="1"/>
</dbReference>
<organism evidence="11 12">
    <name type="scientific">Fibrisoma montanum</name>
    <dbReference type="NCBI Taxonomy" id="2305895"/>
    <lineage>
        <taxon>Bacteria</taxon>
        <taxon>Pseudomonadati</taxon>
        <taxon>Bacteroidota</taxon>
        <taxon>Cytophagia</taxon>
        <taxon>Cytophagales</taxon>
        <taxon>Spirosomataceae</taxon>
        <taxon>Fibrisoma</taxon>
    </lineage>
</organism>
<comment type="subcellular location">
    <subcellularLocation>
        <location evidence="1">Cell outer membrane</location>
        <topology evidence="1">Multi-pass membrane protein</topology>
    </subcellularLocation>
</comment>
<feature type="chain" id="PRO_5019216778" evidence="8">
    <location>
        <begin position="19"/>
        <end position="814"/>
    </location>
</feature>
<name>A0A418MJR5_9BACT</name>
<keyword evidence="11" id="KW-0675">Receptor</keyword>
<gene>
    <name evidence="11" type="ORF">DYU11_05445</name>
</gene>
<dbReference type="SUPFAM" id="SSF49464">
    <property type="entry name" value="Carboxypeptidase regulatory domain-like"/>
    <property type="match status" value="1"/>
</dbReference>
<dbReference type="OrthoDB" id="905812at2"/>